<organism evidence="3">
    <name type="scientific">Tarenaya spinosa</name>
    <dbReference type="NCBI Taxonomy" id="228870"/>
    <lineage>
        <taxon>Eukaryota</taxon>
        <taxon>Viridiplantae</taxon>
        <taxon>Streptophyta</taxon>
        <taxon>Embryophyta</taxon>
        <taxon>Tracheophyta</taxon>
        <taxon>Spermatophyta</taxon>
        <taxon>Magnoliopsida</taxon>
        <taxon>eudicotyledons</taxon>
        <taxon>Gunneridae</taxon>
        <taxon>Pentapetalae</taxon>
        <taxon>rosids</taxon>
        <taxon>malvids</taxon>
        <taxon>Brassicales</taxon>
        <taxon>Cleomaceae</taxon>
        <taxon>New World clade</taxon>
        <taxon>Tarenaya</taxon>
    </lineage>
</organism>
<dbReference type="GO" id="GO:0007029">
    <property type="term" value="P:endoplasmic reticulum organization"/>
    <property type="evidence" value="ECO:0007669"/>
    <property type="project" value="TreeGrafter"/>
</dbReference>
<dbReference type="EMBL" id="KC777373">
    <property type="protein sequence ID" value="AGT21475.1"/>
    <property type="molecule type" value="Genomic_DNA"/>
</dbReference>
<dbReference type="InterPro" id="IPR044552">
    <property type="entry name" value="GLIP1-5/GLL25"/>
</dbReference>
<dbReference type="Pfam" id="PF00657">
    <property type="entry name" value="Lipase_GDSL"/>
    <property type="match status" value="1"/>
</dbReference>
<protein>
    <submittedName>
        <fullName evidence="3">ESM1-like</fullName>
    </submittedName>
</protein>
<comment type="similarity">
    <text evidence="1">Belongs to the 'GDSL' lipolytic enzyme family.</text>
</comment>
<dbReference type="PANTHER" id="PTHR45966:SF36">
    <property type="entry name" value="INACTIVE GDSL ESTERASE_LIPASE-LIKE PROTEIN 25"/>
    <property type="match status" value="1"/>
</dbReference>
<evidence type="ECO:0000313" key="3">
    <source>
        <dbReference type="EMBL" id="AGT21475.1"/>
    </source>
</evidence>
<dbReference type="InterPro" id="IPR036514">
    <property type="entry name" value="SGNH_hydro_sf"/>
</dbReference>
<dbReference type="PANTHER" id="PTHR45966">
    <property type="entry name" value="GDSL-LIKE LIPASE/ACYLHYDROLASE"/>
    <property type="match status" value="1"/>
</dbReference>
<evidence type="ECO:0000256" key="2">
    <source>
        <dbReference type="ARBA" id="ARBA00022729"/>
    </source>
</evidence>
<gene>
    <name evidence="3" type="primary">At3g14210-like</name>
</gene>
<sequence length="248" mass="27753">MTLRELSVYPNCMKTLAPLGCLPTVKQEHQLAGDACYETLNQIPKQHNDKIRPMLKDLALNYSGFQYTVLDFYRAISRRLVKDPEAAFNSYRFSNTIDSCCGIGSNNAFGCGYINVHSTLCEYPREYLFFDSQHNTQKANEEIANLFFSCDKDIVGPMTLRRAAAEVGKRKRPESFSPTVEKLAARVKMEEEEEGEEGNYDTVEMTADKAPPLTPSSWMGFWDVGGDGIFSVPPLSPTSPNFSVISVS</sequence>
<dbReference type="InterPro" id="IPR001087">
    <property type="entry name" value="GDSL"/>
</dbReference>
<reference evidence="3" key="1">
    <citation type="journal article" date="2013" name="Proc. Natl. Acad. Sci. U.S.A.">
        <title>Tandem oleosin genes in a cluster acquired in Brassicaceae created tapetosomes and conferred additive benefit of pollen vigor.</title>
        <authorList>
            <person name="Huang C.Y."/>
            <person name="Chen P.Y."/>
            <person name="Huang M.D."/>
            <person name="Tsou C.H."/>
            <person name="Jane W.N."/>
            <person name="Huang A.H."/>
        </authorList>
    </citation>
    <scope>NUCLEOTIDE SEQUENCE</scope>
    <source>
        <strain evidence="3">Cs07580</strain>
    </source>
</reference>
<proteinExistence type="inferred from homology"/>
<evidence type="ECO:0000256" key="1">
    <source>
        <dbReference type="ARBA" id="ARBA00008668"/>
    </source>
</evidence>
<dbReference type="AlphaFoldDB" id="T1SFV3"/>
<dbReference type="GO" id="GO:0016298">
    <property type="term" value="F:lipase activity"/>
    <property type="evidence" value="ECO:0007669"/>
    <property type="project" value="TreeGrafter"/>
</dbReference>
<keyword evidence="2" id="KW-0732">Signal</keyword>
<accession>T1SFV3</accession>
<dbReference type="Gene3D" id="3.40.50.1110">
    <property type="entry name" value="SGNH hydrolase"/>
    <property type="match status" value="1"/>
</dbReference>
<name>T1SFV3_9ROSI</name>